<proteinExistence type="predicted"/>
<name>A0A972G057_9FLAO</name>
<sequence length="418" mass="48565">MRIVQSFWSKPFSSASTDPGARYKAGWSSQAGFFYASLLSCLKWREFYGDVILYTDDHGKKLLSEQLQLPYSEIRTDLNRLDEYPPELWALGKILTYSLQEEPFLHADSDVFIWKKLPEALFEGQLFAQNVELNFPRYQDFMAMMTERFENVSGKFPLYAQTSDCYAFNAGIFGGSEYNFFKKHKEAAFDIVKANLDKLQGIDSFMFNMVYEQLLSFEMANGEGLDCRLYKSHMNEAFTDVMKFHVVPAFDEYIHTIGYAKRSNVMNEQIKYRLRHEYPVEYEALNRNMLLHGLALAEDIQDDIARFATLERLFTKLEALTGDELLASKFRLSPNVVIENDEVRYISPQTGCAETLIMEDWDFLLYQFDQPRSASELTLELLQDEAVAETFSPELLAQKVFSFMMDHCMYNGILEFDN</sequence>
<accession>A0A972G057</accession>
<reference evidence="2" key="1">
    <citation type="submission" date="2020-02" db="EMBL/GenBank/DDBJ databases">
        <title>Flavobacterium sp. genome.</title>
        <authorList>
            <person name="Jung H.S."/>
            <person name="Baek J.H."/>
            <person name="Jeon C.O."/>
        </authorList>
    </citation>
    <scope>NUCLEOTIDE SEQUENCE</scope>
    <source>
        <strain evidence="2">SE-s28</strain>
    </source>
</reference>
<dbReference type="Pfam" id="PF20508">
    <property type="entry name" value="DUF6734"/>
    <property type="match status" value="1"/>
</dbReference>
<feature type="domain" description="DUF6734" evidence="1">
    <location>
        <begin position="1"/>
        <end position="285"/>
    </location>
</feature>
<dbReference type="AlphaFoldDB" id="A0A972G057"/>
<keyword evidence="3" id="KW-1185">Reference proteome</keyword>
<protein>
    <recommendedName>
        <fullName evidence="1">DUF6734 domain-containing protein</fullName>
    </recommendedName>
</protein>
<evidence type="ECO:0000313" key="3">
    <source>
        <dbReference type="Proteomes" id="UP000712080"/>
    </source>
</evidence>
<organism evidence="2 3">
    <name type="scientific">Flavobacterium silvaticum</name>
    <dbReference type="NCBI Taxonomy" id="1852020"/>
    <lineage>
        <taxon>Bacteria</taxon>
        <taxon>Pseudomonadati</taxon>
        <taxon>Bacteroidota</taxon>
        <taxon>Flavobacteriia</taxon>
        <taxon>Flavobacteriales</taxon>
        <taxon>Flavobacteriaceae</taxon>
        <taxon>Flavobacterium</taxon>
    </lineage>
</organism>
<dbReference type="EMBL" id="JAAMPU010000104">
    <property type="protein sequence ID" value="NMH28011.1"/>
    <property type="molecule type" value="Genomic_DNA"/>
</dbReference>
<comment type="caution">
    <text evidence="2">The sequence shown here is derived from an EMBL/GenBank/DDBJ whole genome shotgun (WGS) entry which is preliminary data.</text>
</comment>
<evidence type="ECO:0000259" key="1">
    <source>
        <dbReference type="Pfam" id="PF20508"/>
    </source>
</evidence>
<gene>
    <name evidence="2" type="ORF">G6047_08200</name>
</gene>
<dbReference type="InterPro" id="IPR046621">
    <property type="entry name" value="DUF6734"/>
</dbReference>
<dbReference type="RefSeq" id="WP_169527125.1">
    <property type="nucleotide sequence ID" value="NZ_JAAMPU010000104.1"/>
</dbReference>
<evidence type="ECO:0000313" key="2">
    <source>
        <dbReference type="EMBL" id="NMH28011.1"/>
    </source>
</evidence>
<dbReference type="Proteomes" id="UP000712080">
    <property type="component" value="Unassembled WGS sequence"/>
</dbReference>